<organism evidence="2 3">
    <name type="scientific">Pristionchus entomophagus</name>
    <dbReference type="NCBI Taxonomy" id="358040"/>
    <lineage>
        <taxon>Eukaryota</taxon>
        <taxon>Metazoa</taxon>
        <taxon>Ecdysozoa</taxon>
        <taxon>Nematoda</taxon>
        <taxon>Chromadorea</taxon>
        <taxon>Rhabditida</taxon>
        <taxon>Rhabditina</taxon>
        <taxon>Diplogasteromorpha</taxon>
        <taxon>Diplogasteroidea</taxon>
        <taxon>Neodiplogasteridae</taxon>
        <taxon>Pristionchus</taxon>
    </lineage>
</organism>
<protein>
    <recommendedName>
        <fullName evidence="4">G protein-coupled receptor</fullName>
    </recommendedName>
</protein>
<evidence type="ECO:0000313" key="2">
    <source>
        <dbReference type="EMBL" id="GMS92353.1"/>
    </source>
</evidence>
<feature type="non-terminal residue" evidence="2">
    <location>
        <position position="185"/>
    </location>
</feature>
<feature type="transmembrane region" description="Helical" evidence="1">
    <location>
        <begin position="36"/>
        <end position="61"/>
    </location>
</feature>
<evidence type="ECO:0008006" key="4">
    <source>
        <dbReference type="Google" id="ProtNLM"/>
    </source>
</evidence>
<comment type="caution">
    <text evidence="2">The sequence shown here is derived from an EMBL/GenBank/DDBJ whole genome shotgun (WGS) entry which is preliminary data.</text>
</comment>
<keyword evidence="1" id="KW-0812">Transmembrane</keyword>
<reference evidence="2" key="1">
    <citation type="submission" date="2023-10" db="EMBL/GenBank/DDBJ databases">
        <title>Genome assembly of Pristionchus species.</title>
        <authorList>
            <person name="Yoshida K."/>
            <person name="Sommer R.J."/>
        </authorList>
    </citation>
    <scope>NUCLEOTIDE SEQUENCE</scope>
    <source>
        <strain evidence="2">RS0144</strain>
    </source>
</reference>
<dbReference type="Proteomes" id="UP001432027">
    <property type="component" value="Unassembled WGS sequence"/>
</dbReference>
<evidence type="ECO:0000256" key="1">
    <source>
        <dbReference type="SAM" id="Phobius"/>
    </source>
</evidence>
<keyword evidence="1" id="KW-1133">Transmembrane helix</keyword>
<feature type="transmembrane region" description="Helical" evidence="1">
    <location>
        <begin position="6"/>
        <end position="24"/>
    </location>
</feature>
<sequence>LLCFECIAGLLVAISNILVILTLIMGGNKIMKNHFYIVLTNLVVFTTLKGFVELAFILPFYVQQNNVAKPPYVYVHKCANIEGMLMILFNCLIYLSYACAAAVLFIQQRIRDPKSAASLSQMQLLKQSFLVFALYAASIGIVFAIPYIPMNILNNFYLAYAENLFNLSIAAVYPLCFLAMSGEMR</sequence>
<accession>A0AAV5TFU9</accession>
<proteinExistence type="predicted"/>
<evidence type="ECO:0000313" key="3">
    <source>
        <dbReference type="Proteomes" id="UP001432027"/>
    </source>
</evidence>
<dbReference type="EMBL" id="BTSX01000004">
    <property type="protein sequence ID" value="GMS92353.1"/>
    <property type="molecule type" value="Genomic_DNA"/>
</dbReference>
<keyword evidence="1" id="KW-0472">Membrane</keyword>
<feature type="non-terminal residue" evidence="2">
    <location>
        <position position="1"/>
    </location>
</feature>
<dbReference type="PANTHER" id="PTHR22718">
    <property type="entry name" value="SERPENTINE RECEPTOR, CLASS X"/>
    <property type="match status" value="1"/>
</dbReference>
<dbReference type="AlphaFoldDB" id="A0AAV5TFU9"/>
<feature type="transmembrane region" description="Helical" evidence="1">
    <location>
        <begin position="127"/>
        <end position="148"/>
    </location>
</feature>
<name>A0AAV5TFU9_9BILA</name>
<keyword evidence="3" id="KW-1185">Reference proteome</keyword>
<feature type="transmembrane region" description="Helical" evidence="1">
    <location>
        <begin position="160"/>
        <end position="180"/>
    </location>
</feature>
<dbReference type="PANTHER" id="PTHR22718:SF25">
    <property type="entry name" value="G-PROTEIN COUPLED RECEPTORS FAMILY 1 PROFILE DOMAIN-CONTAINING PROTEIN"/>
    <property type="match status" value="1"/>
</dbReference>
<gene>
    <name evidence="2" type="ORF">PENTCL1PPCAC_14528</name>
</gene>
<feature type="transmembrane region" description="Helical" evidence="1">
    <location>
        <begin position="81"/>
        <end position="106"/>
    </location>
</feature>